<dbReference type="AlphaFoldDB" id="A0AAV4NHP5"/>
<evidence type="ECO:0000313" key="2">
    <source>
        <dbReference type="Proteomes" id="UP001054945"/>
    </source>
</evidence>
<organism evidence="1 2">
    <name type="scientific">Caerostris extrusa</name>
    <name type="common">Bark spider</name>
    <name type="synonym">Caerostris bankana</name>
    <dbReference type="NCBI Taxonomy" id="172846"/>
    <lineage>
        <taxon>Eukaryota</taxon>
        <taxon>Metazoa</taxon>
        <taxon>Ecdysozoa</taxon>
        <taxon>Arthropoda</taxon>
        <taxon>Chelicerata</taxon>
        <taxon>Arachnida</taxon>
        <taxon>Araneae</taxon>
        <taxon>Araneomorphae</taxon>
        <taxon>Entelegynae</taxon>
        <taxon>Araneoidea</taxon>
        <taxon>Araneidae</taxon>
        <taxon>Caerostris</taxon>
    </lineage>
</organism>
<name>A0AAV4NHP5_CAEEX</name>
<reference evidence="1 2" key="1">
    <citation type="submission" date="2021-06" db="EMBL/GenBank/DDBJ databases">
        <title>Caerostris extrusa draft genome.</title>
        <authorList>
            <person name="Kono N."/>
            <person name="Arakawa K."/>
        </authorList>
    </citation>
    <scope>NUCLEOTIDE SEQUENCE [LARGE SCALE GENOMIC DNA]</scope>
</reference>
<protein>
    <submittedName>
        <fullName evidence="1">Uncharacterized protein</fullName>
    </submittedName>
</protein>
<keyword evidence="2" id="KW-1185">Reference proteome</keyword>
<dbReference type="Proteomes" id="UP001054945">
    <property type="component" value="Unassembled WGS sequence"/>
</dbReference>
<accession>A0AAV4NHP5</accession>
<comment type="caution">
    <text evidence="1">The sequence shown here is derived from an EMBL/GenBank/DDBJ whole genome shotgun (WGS) entry which is preliminary data.</text>
</comment>
<evidence type="ECO:0000313" key="1">
    <source>
        <dbReference type="EMBL" id="GIX84324.1"/>
    </source>
</evidence>
<sequence>MDESFSNTQTALCTLPPVCICPFNQAQRQHFRHNMMNGSTRGTCVLSRLCILTLINDATQIMVRITLSRSLMTIPRVKLSLFFSSLKIAQLGETIHFSSEIGSS</sequence>
<dbReference type="EMBL" id="BPLR01020950">
    <property type="protein sequence ID" value="GIX84324.1"/>
    <property type="molecule type" value="Genomic_DNA"/>
</dbReference>
<gene>
    <name evidence="1" type="ORF">CEXT_593541</name>
</gene>
<proteinExistence type="predicted"/>